<dbReference type="InterPro" id="IPR056884">
    <property type="entry name" value="NPHP3-like_N"/>
</dbReference>
<dbReference type="Pfam" id="PF22939">
    <property type="entry name" value="WHD_GPIID"/>
    <property type="match status" value="1"/>
</dbReference>
<comment type="caution">
    <text evidence="5">The sequence shown here is derived from an EMBL/GenBank/DDBJ whole genome shotgun (WGS) entry which is preliminary data.</text>
</comment>
<name>A0A9P8V942_9PEZI</name>
<protein>
    <recommendedName>
        <fullName evidence="7">NACHT domain-containing protein</fullName>
    </recommendedName>
</protein>
<dbReference type="InterPro" id="IPR054471">
    <property type="entry name" value="GPIID_WHD"/>
</dbReference>
<evidence type="ECO:0000259" key="3">
    <source>
        <dbReference type="Pfam" id="PF22939"/>
    </source>
</evidence>
<dbReference type="Gene3D" id="3.40.50.300">
    <property type="entry name" value="P-loop containing nucleotide triphosphate hydrolases"/>
    <property type="match status" value="1"/>
</dbReference>
<feature type="domain" description="GPI inositol-deacylase winged helix" evidence="3">
    <location>
        <begin position="548"/>
        <end position="634"/>
    </location>
</feature>
<evidence type="ECO:0000313" key="6">
    <source>
        <dbReference type="Proteomes" id="UP000770015"/>
    </source>
</evidence>
<evidence type="ECO:0000256" key="2">
    <source>
        <dbReference type="SAM" id="MobiDB-lite"/>
    </source>
</evidence>
<keyword evidence="6" id="KW-1185">Reference proteome</keyword>
<dbReference type="SUPFAM" id="SSF52540">
    <property type="entry name" value="P-loop containing nucleoside triphosphate hydrolases"/>
    <property type="match status" value="1"/>
</dbReference>
<proteinExistence type="predicted"/>
<dbReference type="EMBL" id="JAGSXJ010000018">
    <property type="protein sequence ID" value="KAH6682237.1"/>
    <property type="molecule type" value="Genomic_DNA"/>
</dbReference>
<organism evidence="5 6">
    <name type="scientific">Plectosphaerella plurivora</name>
    <dbReference type="NCBI Taxonomy" id="936078"/>
    <lineage>
        <taxon>Eukaryota</taxon>
        <taxon>Fungi</taxon>
        <taxon>Dikarya</taxon>
        <taxon>Ascomycota</taxon>
        <taxon>Pezizomycotina</taxon>
        <taxon>Sordariomycetes</taxon>
        <taxon>Hypocreomycetidae</taxon>
        <taxon>Glomerellales</taxon>
        <taxon>Plectosphaerellaceae</taxon>
        <taxon>Plectosphaerella</taxon>
    </lineage>
</organism>
<evidence type="ECO:0008006" key="7">
    <source>
        <dbReference type="Google" id="ProtNLM"/>
    </source>
</evidence>
<evidence type="ECO:0000256" key="1">
    <source>
        <dbReference type="ARBA" id="ARBA00022737"/>
    </source>
</evidence>
<dbReference type="InterPro" id="IPR027417">
    <property type="entry name" value="P-loop_NTPase"/>
</dbReference>
<feature type="region of interest" description="Disordered" evidence="2">
    <location>
        <begin position="1332"/>
        <end position="1351"/>
    </location>
</feature>
<dbReference type="Proteomes" id="UP000770015">
    <property type="component" value="Unassembled WGS sequence"/>
</dbReference>
<dbReference type="Pfam" id="PF24883">
    <property type="entry name" value="NPHP3_N"/>
    <property type="match status" value="1"/>
</dbReference>
<feature type="region of interest" description="Disordered" evidence="2">
    <location>
        <begin position="978"/>
        <end position="1047"/>
    </location>
</feature>
<dbReference type="PANTHER" id="PTHR10039:SF14">
    <property type="entry name" value="NACHT DOMAIN-CONTAINING PROTEIN"/>
    <property type="match status" value="1"/>
</dbReference>
<accession>A0A9P8V942</accession>
<feature type="compositionally biased region" description="Acidic residues" evidence="2">
    <location>
        <begin position="992"/>
        <end position="1024"/>
    </location>
</feature>
<evidence type="ECO:0000259" key="4">
    <source>
        <dbReference type="Pfam" id="PF24883"/>
    </source>
</evidence>
<gene>
    <name evidence="5" type="ORF">F5X68DRAFT_155694</name>
</gene>
<feature type="domain" description="Nephrocystin 3-like N-terminal" evidence="4">
    <location>
        <begin position="274"/>
        <end position="443"/>
    </location>
</feature>
<reference evidence="5" key="1">
    <citation type="journal article" date="2021" name="Nat. Commun.">
        <title>Genetic determinants of endophytism in the Arabidopsis root mycobiome.</title>
        <authorList>
            <person name="Mesny F."/>
            <person name="Miyauchi S."/>
            <person name="Thiergart T."/>
            <person name="Pickel B."/>
            <person name="Atanasova L."/>
            <person name="Karlsson M."/>
            <person name="Huettel B."/>
            <person name="Barry K.W."/>
            <person name="Haridas S."/>
            <person name="Chen C."/>
            <person name="Bauer D."/>
            <person name="Andreopoulos W."/>
            <person name="Pangilinan J."/>
            <person name="LaButti K."/>
            <person name="Riley R."/>
            <person name="Lipzen A."/>
            <person name="Clum A."/>
            <person name="Drula E."/>
            <person name="Henrissat B."/>
            <person name="Kohler A."/>
            <person name="Grigoriev I.V."/>
            <person name="Martin F.M."/>
            <person name="Hacquard S."/>
        </authorList>
    </citation>
    <scope>NUCLEOTIDE SEQUENCE</scope>
    <source>
        <strain evidence="5">MPI-SDFR-AT-0117</strain>
    </source>
</reference>
<dbReference type="OrthoDB" id="4834386at2759"/>
<sequence>MDFKLDKMASGLSFDTIAPTGKTLCDEAVDEFLEALGPDDHKKNPFVRDVLARRRQTNAPDDHLEEMRQCIERLEMKKKERKTYRILEKISPFLEGLGRLTKTCENALQATPFGVAIAFSGVRIVLEAAVAVQGALTEVLEALEDIAPDLRCYELIAEAQTGSFDMAAAIKRAYRHVLEFWCLAAGALSRGYVTATASALLKSLRPVVQTFRDRIRQDSRHVQDLLAASLATQGTDARVKQTRRNIAQWIGGASMGLLDHEQDLRARRQRRTGGTCRWMFDRAEFKAWRDAKEDAVLWYHAPPGTGKSVLASAVVDHLRSRQPGAQVACFFYTFSEGAKRRGLAGLRSLALQLLSASAYTPDGVELEYTRAQQQLRYDLEGGGGDVHDAVRRVLHIFLDQCPHVYVVLDGLDECLDEDGVFFGTLETLLGARTNGTAKWFFSSCDVGPMRRSMRRVGAVEVRADFDAIAGDVRAYLQAEDICMVHADNWIDPGEQNFLYARLRCEIVKGLGYTSKEEISAALRAFPRGLDSCYVKILERIAGRSVSEQNLAIRVFRILIASEKPVTVDELIDALAIRPDASDYSPDRAPLGGLAMVEDICGPLIAREVTKTGEVVKLYHKSVRDFLLATDAAVDVRLRIFLVDEDEAETEIGLGCLTYLQYERYARPLDLTAILDTTAKDHAFLRYAACFWHAHLWSARPKGPVVAAVEAFLQSPTFWTCIYVQAHAARHLFARYNHEHGTTFIPTMGRARNAAALFALPLPRWMAGMEGASGSLDRSFCAFVQDWGELLTKSPDHLAMAVPLTLFRPGCGLTPPGGKAAVRARYTSKLLGQLPGLIVTDASFVGKKGGTLQLRIIREEGEGPDRRAKVYRLSVFPKAKVLAESMHPMTPSDGGINTLVKGELGEDLVQSWRVDQDTLGVRRAYQGQTTEALMKEVPGLGKEGEGLWRMVQLTVATGSEGTTRVFHLRWVPKEDYECRCDGAKGGQQREATEVEEDDEDEDSSSDSDSDSDTDSDSDSNSDSDSDSSGLESSDADDSETAEHDHRPHRDCLIVASDFGPPVWRAIRTDHSLWSKVVGARHPALPVVAVSHRPGEVTLFDDEAGTSCSVKVTEAGKATRTPPAHTRELQFSPCGSFMHLLSIELTPTALHTDCHVVLSTYRFTREGELSYVLEALGAPIEFTYRFAEMLTTLPTPFVMTYWTPEAVVVALPPLTYSPRIVRIGLGDKREMTTPTGPIFFPASTAWRRPHLMYGGGSLYLVLDASSTGGGTMCVVQSRCGRPGCKNVREVKGHGAKEGEKQEAVVSPPVVLRWKMETKGGDGDGEEDEALAWRAWDDGEDGRSEDVKAGRSEADESRMLRGDFVGAKKYLVPYRSGLDWTRQGVLSCA</sequence>
<evidence type="ECO:0000313" key="5">
    <source>
        <dbReference type="EMBL" id="KAH6682237.1"/>
    </source>
</evidence>
<keyword evidence="1" id="KW-0677">Repeat</keyword>
<dbReference type="PANTHER" id="PTHR10039">
    <property type="entry name" value="AMELOGENIN"/>
    <property type="match status" value="1"/>
</dbReference>